<dbReference type="RefSeq" id="WP_151582480.1">
    <property type="nucleotide sequence ID" value="NZ_WBVM01000004.1"/>
</dbReference>
<dbReference type="AlphaFoldDB" id="A0A7J5DSL8"/>
<dbReference type="Proteomes" id="UP000449906">
    <property type="component" value="Unassembled WGS sequence"/>
</dbReference>
<comment type="caution">
    <text evidence="2">The sequence shown here is derived from an EMBL/GenBank/DDBJ whole genome shotgun (WGS) entry which is preliminary data.</text>
</comment>
<feature type="compositionally biased region" description="Acidic residues" evidence="1">
    <location>
        <begin position="34"/>
        <end position="43"/>
    </location>
</feature>
<evidence type="ECO:0000256" key="1">
    <source>
        <dbReference type="SAM" id="MobiDB-lite"/>
    </source>
</evidence>
<protein>
    <submittedName>
        <fullName evidence="2">Uncharacterized protein</fullName>
    </submittedName>
</protein>
<evidence type="ECO:0000313" key="3">
    <source>
        <dbReference type="Proteomes" id="UP000449906"/>
    </source>
</evidence>
<feature type="compositionally biased region" description="Low complexity" evidence="1">
    <location>
        <begin position="44"/>
        <end position="58"/>
    </location>
</feature>
<feature type="compositionally biased region" description="Low complexity" evidence="1">
    <location>
        <begin position="79"/>
        <end position="92"/>
    </location>
</feature>
<reference evidence="2 3" key="1">
    <citation type="submission" date="2019-09" db="EMBL/GenBank/DDBJ databases">
        <title>Pimelobacter sp. isolated from Paulinella.</title>
        <authorList>
            <person name="Jeong S.E."/>
        </authorList>
    </citation>
    <scope>NUCLEOTIDE SEQUENCE [LARGE SCALE GENOMIC DNA]</scope>
    <source>
        <strain evidence="2 3">Pch-N</strain>
    </source>
</reference>
<evidence type="ECO:0000313" key="2">
    <source>
        <dbReference type="EMBL" id="KAB2807992.1"/>
    </source>
</evidence>
<accession>A0A7J5DSL8</accession>
<sequence>MSRGVLKYTLVVRHPDTGVATPIVAGSEVPEWAEDLVHDDDLETTAGPSTSTSDTGADGADGEAKKAPAKRTASRKTAGTSSPGPSTSTSDE</sequence>
<name>A0A7J5DSL8_NOCSI</name>
<feature type="region of interest" description="Disordered" evidence="1">
    <location>
        <begin position="34"/>
        <end position="92"/>
    </location>
</feature>
<organism evidence="2 3">
    <name type="scientific">Nocardioides simplex</name>
    <name type="common">Arthrobacter simplex</name>
    <dbReference type="NCBI Taxonomy" id="2045"/>
    <lineage>
        <taxon>Bacteria</taxon>
        <taxon>Bacillati</taxon>
        <taxon>Actinomycetota</taxon>
        <taxon>Actinomycetes</taxon>
        <taxon>Propionibacteriales</taxon>
        <taxon>Nocardioidaceae</taxon>
        <taxon>Pimelobacter</taxon>
    </lineage>
</organism>
<proteinExistence type="predicted"/>
<gene>
    <name evidence="2" type="ORF">F9L07_25315</name>
</gene>
<dbReference type="EMBL" id="WBVM01000004">
    <property type="protein sequence ID" value="KAB2807992.1"/>
    <property type="molecule type" value="Genomic_DNA"/>
</dbReference>